<dbReference type="InterPro" id="IPR036582">
    <property type="entry name" value="Mao_N_sf"/>
</dbReference>
<accession>A0A8J8MFY5</accession>
<gene>
    <name evidence="2" type="ORF">HZI73_00470</name>
</gene>
<dbReference type="KEGG" id="vpy:HZI73_00470"/>
<dbReference type="SUPFAM" id="SSF55383">
    <property type="entry name" value="Copper amine oxidase, domain N"/>
    <property type="match status" value="1"/>
</dbReference>
<dbReference type="SUPFAM" id="SSF101353">
    <property type="entry name" value="Putative anticodon-binding domain of alanyl-tRNA synthetase (AlaRS)"/>
    <property type="match status" value="1"/>
</dbReference>
<dbReference type="RefSeq" id="WP_212696332.1">
    <property type="nucleotide sequence ID" value="NZ_CP058649.1"/>
</dbReference>
<organism evidence="2 3">
    <name type="scientific">Vallitalea pronyensis</name>
    <dbReference type="NCBI Taxonomy" id="1348613"/>
    <lineage>
        <taxon>Bacteria</taxon>
        <taxon>Bacillati</taxon>
        <taxon>Bacillota</taxon>
        <taxon>Clostridia</taxon>
        <taxon>Lachnospirales</taxon>
        <taxon>Vallitaleaceae</taxon>
        <taxon>Vallitalea</taxon>
    </lineage>
</organism>
<dbReference type="InterPro" id="IPR012854">
    <property type="entry name" value="Cu_amine_oxidase-like_N"/>
</dbReference>
<dbReference type="Pfam" id="PF07833">
    <property type="entry name" value="Cu_amine_oxidN1"/>
    <property type="match status" value="1"/>
</dbReference>
<dbReference type="PROSITE" id="PS51257">
    <property type="entry name" value="PROKAR_LIPOPROTEIN"/>
    <property type="match status" value="1"/>
</dbReference>
<name>A0A8J8MFY5_9FIRM</name>
<protein>
    <recommendedName>
        <fullName evidence="1">Copper amine oxidase-like N-terminal domain-containing protein</fullName>
    </recommendedName>
</protein>
<dbReference type="Proteomes" id="UP000683246">
    <property type="component" value="Chromosome"/>
</dbReference>
<dbReference type="EMBL" id="CP058649">
    <property type="protein sequence ID" value="QUI20874.1"/>
    <property type="molecule type" value="Genomic_DNA"/>
</dbReference>
<evidence type="ECO:0000259" key="1">
    <source>
        <dbReference type="Pfam" id="PF07833"/>
    </source>
</evidence>
<dbReference type="GO" id="GO:0005737">
    <property type="term" value="C:cytoplasm"/>
    <property type="evidence" value="ECO:0007669"/>
    <property type="project" value="InterPro"/>
</dbReference>
<dbReference type="GO" id="GO:0004813">
    <property type="term" value="F:alanine-tRNA ligase activity"/>
    <property type="evidence" value="ECO:0007669"/>
    <property type="project" value="InterPro"/>
</dbReference>
<proteinExistence type="predicted"/>
<dbReference type="InterPro" id="IPR018162">
    <property type="entry name" value="Ala-tRNA-ligase_IIc_anticod-bd"/>
</dbReference>
<reference evidence="2" key="1">
    <citation type="submission" date="2020-07" db="EMBL/GenBank/DDBJ databases">
        <title>Vallitalea pronyensis genome.</title>
        <authorList>
            <person name="Postec A."/>
        </authorList>
    </citation>
    <scope>NUCLEOTIDE SEQUENCE</scope>
    <source>
        <strain evidence="2">FatNI3</strain>
    </source>
</reference>
<dbReference type="AlphaFoldDB" id="A0A8J8MFY5"/>
<sequence length="512" mass="58011">MTLKRIAFILSLVLISTTLIGCSNTELKVMEAMMKTNEIVSCEKDIELSAFLDYDGFSEADAAELESVKEIINQAKLSLNYKAVKNEENTMNKVAVEGNVELQGMPIDFGLWLDMDMTDEEDPKFVQIIRQPAMMMQDSTKPYMAMDLSDSLTGINTQEYGNIMKQSVELNEFVLTFIREYVKDFDLGATLISENGTQEVDGETLPKYQLKIDDKTAKKLVRHLVDDMLVNGKGIDFMDQLMATQQKNMEAMYDNADLSLEETEFPKPTQEEIDEFKEIFNEFMDKLEDVTLFGSDGIQVDYVINNDGYIVYESGVVDIKINIEDMFTAFENEIVNEGLDLGVIQLKLKYTVNTKNINKDITIDIPKLSHENASSLNSGMNAYPYYDFLPEDVIDDSKDITIYVNDQKVEFDNKPLLVNGRTLAPVREVIESIGGNVIWIADSQTIMMSVNDSVVELKIDEQMTFIDGELDTLEEPAKLIDGRTYIPVRYIAETIGGEVTWDNDTSTIHINY</sequence>
<keyword evidence="3" id="KW-1185">Reference proteome</keyword>
<evidence type="ECO:0000313" key="2">
    <source>
        <dbReference type="EMBL" id="QUI20874.1"/>
    </source>
</evidence>
<evidence type="ECO:0000313" key="3">
    <source>
        <dbReference type="Proteomes" id="UP000683246"/>
    </source>
</evidence>
<dbReference type="Gene3D" id="3.30.457.10">
    <property type="entry name" value="Copper amine oxidase-like, N-terminal domain"/>
    <property type="match status" value="1"/>
</dbReference>
<feature type="domain" description="Copper amine oxidase-like N-terminal" evidence="1">
    <location>
        <begin position="403"/>
        <end position="510"/>
    </location>
</feature>
<dbReference type="GO" id="GO:0006419">
    <property type="term" value="P:alanyl-tRNA aminoacylation"/>
    <property type="evidence" value="ECO:0007669"/>
    <property type="project" value="InterPro"/>
</dbReference>
<dbReference type="GO" id="GO:0005524">
    <property type="term" value="F:ATP binding"/>
    <property type="evidence" value="ECO:0007669"/>
    <property type="project" value="InterPro"/>
</dbReference>